<sequence length="262" mass="28928">MKKTQLFLSSLAFALVLQSCGKDKQLEEVEVPLPTETTSEKAPMGNPDDVAADPGTFKMMKLPYAYDALEPHIDAKTVEIHFSKHHVGYVNNLNKAIAGTELEKQTIEDILKKLDLENKTVRNNAGGYYNHNLYWEILAAKKGGEPTGALAEAINKDFGSFEAFKTQISEAGAKQFGSGWAWLVVDKTGKLVVGSTANQDNPLMPNQSVSGTPILGLDVWEHAYYLKYQNKRADYITAFFNLVNWDVVAKKYDAAKAPAPKV</sequence>
<dbReference type="PROSITE" id="PS51257">
    <property type="entry name" value="PROKAR_LIPOPROTEIN"/>
    <property type="match status" value="1"/>
</dbReference>
<dbReference type="InterPro" id="IPR019831">
    <property type="entry name" value="Mn/Fe_SOD_N"/>
</dbReference>
<dbReference type="Pfam" id="PF00081">
    <property type="entry name" value="Sod_Fe_N"/>
    <property type="match status" value="1"/>
</dbReference>
<dbReference type="AlphaFoldDB" id="A0A3P3W2P0"/>
<dbReference type="PANTHER" id="PTHR43595">
    <property type="entry name" value="37S RIBOSOMAL PROTEIN S26, MITOCHONDRIAL"/>
    <property type="match status" value="1"/>
</dbReference>
<dbReference type="InterPro" id="IPR036324">
    <property type="entry name" value="Mn/Fe_SOD_N_sf"/>
</dbReference>
<accession>A0A3P3W2P0</accession>
<dbReference type="SUPFAM" id="SSF54719">
    <property type="entry name" value="Fe,Mn superoxide dismutase (SOD), C-terminal domain"/>
    <property type="match status" value="1"/>
</dbReference>
<dbReference type="PROSITE" id="PS00088">
    <property type="entry name" value="SOD_MN"/>
    <property type="match status" value="1"/>
</dbReference>
<dbReference type="Gene3D" id="1.10.287.990">
    <property type="entry name" value="Fe,Mn superoxide dismutase (SOD) domain"/>
    <property type="match status" value="1"/>
</dbReference>
<evidence type="ECO:0000313" key="8">
    <source>
        <dbReference type="Proteomes" id="UP000271937"/>
    </source>
</evidence>
<organism evidence="7 8">
    <name type="scientific">Flavobacterium macacae</name>
    <dbReference type="NCBI Taxonomy" id="2488993"/>
    <lineage>
        <taxon>Bacteria</taxon>
        <taxon>Pseudomonadati</taxon>
        <taxon>Bacteroidota</taxon>
        <taxon>Flavobacteriia</taxon>
        <taxon>Flavobacteriales</taxon>
        <taxon>Flavobacteriaceae</taxon>
        <taxon>Flavobacterium</taxon>
    </lineage>
</organism>
<dbReference type="EMBL" id="RQVR01000018">
    <property type="protein sequence ID" value="RRJ89230.1"/>
    <property type="molecule type" value="Genomic_DNA"/>
</dbReference>
<gene>
    <name evidence="7" type="ORF">EG849_13250</name>
</gene>
<evidence type="ECO:0000256" key="2">
    <source>
        <dbReference type="ARBA" id="ARBA00012682"/>
    </source>
</evidence>
<dbReference type="Pfam" id="PF02777">
    <property type="entry name" value="Sod_Fe_C"/>
    <property type="match status" value="1"/>
</dbReference>
<dbReference type="Gene3D" id="3.55.40.20">
    <property type="entry name" value="Iron/manganese superoxide dismutase, C-terminal domain"/>
    <property type="match status" value="1"/>
</dbReference>
<evidence type="ECO:0000256" key="4">
    <source>
        <dbReference type="ARBA" id="ARBA00023002"/>
    </source>
</evidence>
<comment type="caution">
    <text evidence="7">The sequence shown here is derived from an EMBL/GenBank/DDBJ whole genome shotgun (WGS) entry which is preliminary data.</text>
</comment>
<evidence type="ECO:0000313" key="7">
    <source>
        <dbReference type="EMBL" id="RRJ89230.1"/>
    </source>
</evidence>
<keyword evidence="4" id="KW-0560">Oxidoreductase</keyword>
<dbReference type="SUPFAM" id="SSF46609">
    <property type="entry name" value="Fe,Mn superoxide dismutase (SOD), N-terminal domain"/>
    <property type="match status" value="1"/>
</dbReference>
<keyword evidence="8" id="KW-1185">Reference proteome</keyword>
<dbReference type="InterPro" id="IPR019833">
    <property type="entry name" value="Mn/Fe_SOD_BS"/>
</dbReference>
<dbReference type="PRINTS" id="PR01703">
    <property type="entry name" value="MNSODISMTASE"/>
</dbReference>
<proteinExistence type="inferred from homology"/>
<dbReference type="OrthoDB" id="9803125at2"/>
<dbReference type="GO" id="GO:0005737">
    <property type="term" value="C:cytoplasm"/>
    <property type="evidence" value="ECO:0007669"/>
    <property type="project" value="TreeGrafter"/>
</dbReference>
<comment type="similarity">
    <text evidence="1">Belongs to the iron/manganese superoxide dismutase family.</text>
</comment>
<protein>
    <recommendedName>
        <fullName evidence="2">superoxide dismutase</fullName>
        <ecNumber evidence="2">1.15.1.1</ecNumber>
    </recommendedName>
</protein>
<evidence type="ECO:0000256" key="3">
    <source>
        <dbReference type="ARBA" id="ARBA00022723"/>
    </source>
</evidence>
<evidence type="ECO:0000259" key="6">
    <source>
        <dbReference type="Pfam" id="PF02777"/>
    </source>
</evidence>
<name>A0A3P3W2P0_9FLAO</name>
<dbReference type="PANTHER" id="PTHR43595:SF2">
    <property type="entry name" value="SMALL RIBOSOMAL SUBUNIT PROTEIN MS42"/>
    <property type="match status" value="1"/>
</dbReference>
<dbReference type="Proteomes" id="UP000271937">
    <property type="component" value="Unassembled WGS sequence"/>
</dbReference>
<dbReference type="FunFam" id="3.55.40.20:FF:000001">
    <property type="entry name" value="Superoxide dismutase"/>
    <property type="match status" value="1"/>
</dbReference>
<dbReference type="EC" id="1.15.1.1" evidence="2"/>
<dbReference type="InterPro" id="IPR019832">
    <property type="entry name" value="Mn/Fe_SOD_C"/>
</dbReference>
<dbReference type="GO" id="GO:0046872">
    <property type="term" value="F:metal ion binding"/>
    <property type="evidence" value="ECO:0007669"/>
    <property type="project" value="UniProtKB-KW"/>
</dbReference>
<dbReference type="InterPro" id="IPR001189">
    <property type="entry name" value="Mn/Fe_SOD"/>
</dbReference>
<reference evidence="7 8" key="1">
    <citation type="submission" date="2018-11" db="EMBL/GenBank/DDBJ databases">
        <title>Flavobacterium sp. nov., YIM 102600 draft genome.</title>
        <authorList>
            <person name="Li G."/>
            <person name="Jiang Y."/>
        </authorList>
    </citation>
    <scope>NUCLEOTIDE SEQUENCE [LARGE SCALE GENOMIC DNA]</scope>
    <source>
        <strain evidence="7 8">YIM 102600</strain>
    </source>
</reference>
<evidence type="ECO:0000259" key="5">
    <source>
        <dbReference type="Pfam" id="PF00081"/>
    </source>
</evidence>
<evidence type="ECO:0000256" key="1">
    <source>
        <dbReference type="ARBA" id="ARBA00008714"/>
    </source>
</evidence>
<dbReference type="InterPro" id="IPR036314">
    <property type="entry name" value="SOD_C_sf"/>
</dbReference>
<keyword evidence="3" id="KW-0479">Metal-binding</keyword>
<dbReference type="GO" id="GO:0004784">
    <property type="term" value="F:superoxide dismutase activity"/>
    <property type="evidence" value="ECO:0007669"/>
    <property type="project" value="UniProtKB-EC"/>
</dbReference>
<feature type="domain" description="Manganese/iron superoxide dismutase C-terminal" evidence="6">
    <location>
        <begin position="146"/>
        <end position="250"/>
    </location>
</feature>
<feature type="domain" description="Manganese/iron superoxide dismutase N-terminal" evidence="5">
    <location>
        <begin position="56"/>
        <end position="138"/>
    </location>
</feature>
<dbReference type="RefSeq" id="WP_125013576.1">
    <property type="nucleotide sequence ID" value="NZ_RQVR01000018.1"/>
</dbReference>